<evidence type="ECO:0000256" key="4">
    <source>
        <dbReference type="ARBA" id="ARBA00025742"/>
    </source>
</evidence>
<dbReference type="Pfam" id="PF00149">
    <property type="entry name" value="Metallophos"/>
    <property type="match status" value="1"/>
</dbReference>
<dbReference type="PANTHER" id="PTHR42988">
    <property type="entry name" value="PHOSPHOHYDROLASE"/>
    <property type="match status" value="1"/>
</dbReference>
<evidence type="ECO:0000259" key="5">
    <source>
        <dbReference type="Pfam" id="PF00149"/>
    </source>
</evidence>
<evidence type="ECO:0000256" key="1">
    <source>
        <dbReference type="ARBA" id="ARBA00022723"/>
    </source>
</evidence>
<dbReference type="InterPro" id="IPR004843">
    <property type="entry name" value="Calcineurin-like_PHP"/>
</dbReference>
<feature type="domain" description="Cyclic nucleotide phosphodiesterase C-terminal" evidence="6">
    <location>
        <begin position="327"/>
        <end position="432"/>
    </location>
</feature>
<evidence type="ECO:0000313" key="8">
    <source>
        <dbReference type="Proteomes" id="UP000501830"/>
    </source>
</evidence>
<dbReference type="SUPFAM" id="SSF56300">
    <property type="entry name" value="Metallo-dependent phosphatases"/>
    <property type="match status" value="1"/>
</dbReference>
<keyword evidence="8" id="KW-1185">Reference proteome</keyword>
<protein>
    <submittedName>
        <fullName evidence="7">Metallophosphoesterase</fullName>
    </submittedName>
</protein>
<dbReference type="Gene3D" id="3.60.21.10">
    <property type="match status" value="1"/>
</dbReference>
<dbReference type="InterPro" id="IPR040869">
    <property type="entry name" value="CNP_C"/>
</dbReference>
<proteinExistence type="inferred from homology"/>
<keyword evidence="2" id="KW-0378">Hydrolase</keyword>
<dbReference type="Pfam" id="PF17839">
    <property type="entry name" value="CNP_C_terminal"/>
    <property type="match status" value="1"/>
</dbReference>
<evidence type="ECO:0000259" key="6">
    <source>
        <dbReference type="Pfam" id="PF17839"/>
    </source>
</evidence>
<dbReference type="EMBL" id="CP049889">
    <property type="protein sequence ID" value="QIK51797.1"/>
    <property type="molecule type" value="Genomic_DNA"/>
</dbReference>
<keyword evidence="3" id="KW-0408">Iron</keyword>
<dbReference type="InterPro" id="IPR050884">
    <property type="entry name" value="CNP_phosphodiesterase-III"/>
</dbReference>
<feature type="domain" description="Calcineurin-like phosphoesterase" evidence="5">
    <location>
        <begin position="45"/>
        <end position="284"/>
    </location>
</feature>
<dbReference type="InterPro" id="IPR029052">
    <property type="entry name" value="Metallo-depent_PP-like"/>
</dbReference>
<dbReference type="AlphaFoldDB" id="A0A6G7WHW1"/>
<dbReference type="KEGG" id="jpo:G7058_07030"/>
<sequence length="445" mass="50146">MKKVAILFVLILSGGFIYRLSSAGNNEELQNKEISPLVEANEDLTIWMVTDIHYIAPELHDNGAAFAEMKQTAVGKDIARIDSIMQALVWEAAKEKPELLIVSGDLTFNGEYESMVGLAKYFKQIEENGTQVSVIPGNHDIHSSWARRFVGSEMEKAKQISPTAFRETFADFGYDLATHQDPDSLSYVIEPKPNYPIMMMDNNIYSDTETSKSPTTEGKIKIETAAWLAKYFEENAPAIWVGHHPILAHAKSERTGNTLENADEINPLLKEQGINALFAGHIHAQNISSDGLTREIITGALSIFPNSIGEITLNADGLTYNHRELAVEAWAEATNQTDPDLLSYSQTSYDIFYDYGATLGLMQMFEEQWYQVEYEEDVMDFVGLLNVRYFSGLDFGKDEELANHPGYKIIQENSKGFLKEYSTRSLEDNDLDDRKLFIPNEYLVK</sequence>
<dbReference type="Proteomes" id="UP000501830">
    <property type="component" value="Chromosome"/>
</dbReference>
<evidence type="ECO:0000256" key="3">
    <source>
        <dbReference type="ARBA" id="ARBA00023004"/>
    </source>
</evidence>
<dbReference type="InterPro" id="IPR012365">
    <property type="entry name" value="Pesteras_lmo2642"/>
</dbReference>
<dbReference type="GO" id="GO:0046872">
    <property type="term" value="F:metal ion binding"/>
    <property type="evidence" value="ECO:0007669"/>
    <property type="project" value="UniProtKB-KW"/>
</dbReference>
<dbReference type="Gene3D" id="1.10.246.180">
    <property type="match status" value="1"/>
</dbReference>
<dbReference type="GO" id="GO:0016787">
    <property type="term" value="F:hydrolase activity"/>
    <property type="evidence" value="ECO:0007669"/>
    <property type="project" value="UniProtKB-KW"/>
</dbReference>
<evidence type="ECO:0000256" key="2">
    <source>
        <dbReference type="ARBA" id="ARBA00022801"/>
    </source>
</evidence>
<evidence type="ECO:0000313" key="7">
    <source>
        <dbReference type="EMBL" id="QIK51797.1"/>
    </source>
</evidence>
<dbReference type="GeneID" id="94553032"/>
<comment type="similarity">
    <text evidence="4">Belongs to the cyclic nucleotide phosphodiesterase class-III family.</text>
</comment>
<dbReference type="RefSeq" id="WP_166062855.1">
    <property type="nucleotide sequence ID" value="NZ_CP049889.1"/>
</dbReference>
<gene>
    <name evidence="7" type="ORF">G7058_07030</name>
</gene>
<accession>A0A6G7WHW1</accession>
<reference evidence="7 8" key="1">
    <citation type="journal article" date="2017" name="Int. J. Syst. Evol. Microbiol.">
        <title>Jeotgalibaca porci sp. nov. and Jeotgalibaca arthritidis sp. nov., isolated from pigs, and emended description of the genus Jeotgalibaca.</title>
        <authorList>
            <person name="Zamora L."/>
            <person name="Perez-Sancho M."/>
            <person name="Dominguez L."/>
            <person name="Fernandez-Garayzabal J.F."/>
            <person name="Vela A.I."/>
        </authorList>
    </citation>
    <scope>NUCLEOTIDE SEQUENCE [LARGE SCALE GENOMIC DNA]</scope>
    <source>
        <strain evidence="7 8">CCUG 69148</strain>
    </source>
</reference>
<dbReference type="PIRSF" id="PIRSF034890">
    <property type="entry name" value="Pesteras_lmo2642"/>
    <property type="match status" value="1"/>
</dbReference>
<organism evidence="7 8">
    <name type="scientific">Jeotgalibaca porci</name>
    <dbReference type="NCBI Taxonomy" id="1868793"/>
    <lineage>
        <taxon>Bacteria</taxon>
        <taxon>Bacillati</taxon>
        <taxon>Bacillota</taxon>
        <taxon>Bacilli</taxon>
        <taxon>Lactobacillales</taxon>
        <taxon>Carnobacteriaceae</taxon>
        <taxon>Jeotgalibaca</taxon>
    </lineage>
</organism>
<dbReference type="PANTHER" id="PTHR42988:SF2">
    <property type="entry name" value="CYCLIC NUCLEOTIDE PHOSPHODIESTERASE CBUA0032-RELATED"/>
    <property type="match status" value="1"/>
</dbReference>
<keyword evidence="1" id="KW-0479">Metal-binding</keyword>
<name>A0A6G7WHW1_9LACT</name>